<organism evidence="1 2">
    <name type="scientific">Laccaria amethystina LaAM-08-1</name>
    <dbReference type="NCBI Taxonomy" id="1095629"/>
    <lineage>
        <taxon>Eukaryota</taxon>
        <taxon>Fungi</taxon>
        <taxon>Dikarya</taxon>
        <taxon>Basidiomycota</taxon>
        <taxon>Agaricomycotina</taxon>
        <taxon>Agaricomycetes</taxon>
        <taxon>Agaricomycetidae</taxon>
        <taxon>Agaricales</taxon>
        <taxon>Agaricineae</taxon>
        <taxon>Hydnangiaceae</taxon>
        <taxon>Laccaria</taxon>
    </lineage>
</organism>
<proteinExistence type="predicted"/>
<dbReference type="AlphaFoldDB" id="A0A0C9WLH2"/>
<evidence type="ECO:0000313" key="2">
    <source>
        <dbReference type="Proteomes" id="UP000054477"/>
    </source>
</evidence>
<dbReference type="HOGENOM" id="CLU_146848_0_0_1"/>
<feature type="non-terminal residue" evidence="1">
    <location>
        <position position="1"/>
    </location>
</feature>
<dbReference type="EMBL" id="KN839224">
    <property type="protein sequence ID" value="KIJ90290.1"/>
    <property type="molecule type" value="Genomic_DNA"/>
</dbReference>
<protein>
    <submittedName>
        <fullName evidence="1">Uncharacterized protein</fullName>
    </submittedName>
</protein>
<name>A0A0C9WLH2_9AGAR</name>
<sequence>LQKSYTAWLRLMVAHFDATEIVVRAMIKLQFNMVSVTILVAPATDETLLPWRKLFSHPYLPNINPGSDRDVPSLDDICVFLEGGISRAKAAKYQLKLVENA</sequence>
<evidence type="ECO:0000313" key="1">
    <source>
        <dbReference type="EMBL" id="KIJ90290.1"/>
    </source>
</evidence>
<accession>A0A0C9WLH2</accession>
<gene>
    <name evidence="1" type="ORF">K443DRAFT_53923</name>
</gene>
<dbReference type="Proteomes" id="UP000054477">
    <property type="component" value="Unassembled WGS sequence"/>
</dbReference>
<reference evidence="2" key="2">
    <citation type="submission" date="2015-01" db="EMBL/GenBank/DDBJ databases">
        <title>Evolutionary Origins and Diversification of the Mycorrhizal Mutualists.</title>
        <authorList>
            <consortium name="DOE Joint Genome Institute"/>
            <consortium name="Mycorrhizal Genomics Consortium"/>
            <person name="Kohler A."/>
            <person name="Kuo A."/>
            <person name="Nagy L.G."/>
            <person name="Floudas D."/>
            <person name="Copeland A."/>
            <person name="Barry K.W."/>
            <person name="Cichocki N."/>
            <person name="Veneault-Fourrey C."/>
            <person name="LaButti K."/>
            <person name="Lindquist E.A."/>
            <person name="Lipzen A."/>
            <person name="Lundell T."/>
            <person name="Morin E."/>
            <person name="Murat C."/>
            <person name="Riley R."/>
            <person name="Ohm R."/>
            <person name="Sun H."/>
            <person name="Tunlid A."/>
            <person name="Henrissat B."/>
            <person name="Grigoriev I.V."/>
            <person name="Hibbett D.S."/>
            <person name="Martin F."/>
        </authorList>
    </citation>
    <scope>NUCLEOTIDE SEQUENCE [LARGE SCALE GENOMIC DNA]</scope>
    <source>
        <strain evidence="2">LaAM-08-1</strain>
    </source>
</reference>
<feature type="non-terminal residue" evidence="1">
    <location>
        <position position="101"/>
    </location>
</feature>
<keyword evidence="2" id="KW-1185">Reference proteome</keyword>
<dbReference type="OrthoDB" id="3070940at2759"/>
<reference evidence="1 2" key="1">
    <citation type="submission" date="2014-04" db="EMBL/GenBank/DDBJ databases">
        <authorList>
            <consortium name="DOE Joint Genome Institute"/>
            <person name="Kuo A."/>
            <person name="Kohler A."/>
            <person name="Nagy L.G."/>
            <person name="Floudas D."/>
            <person name="Copeland A."/>
            <person name="Barry K.W."/>
            <person name="Cichocki N."/>
            <person name="Veneault-Fourrey C."/>
            <person name="LaButti K."/>
            <person name="Lindquist E.A."/>
            <person name="Lipzen A."/>
            <person name="Lundell T."/>
            <person name="Morin E."/>
            <person name="Murat C."/>
            <person name="Sun H."/>
            <person name="Tunlid A."/>
            <person name="Henrissat B."/>
            <person name="Grigoriev I.V."/>
            <person name="Hibbett D.S."/>
            <person name="Martin F."/>
            <person name="Nordberg H.P."/>
            <person name="Cantor M.N."/>
            <person name="Hua S.X."/>
        </authorList>
    </citation>
    <scope>NUCLEOTIDE SEQUENCE [LARGE SCALE GENOMIC DNA]</scope>
    <source>
        <strain evidence="1 2">LaAM-08-1</strain>
    </source>
</reference>